<reference evidence="4 5" key="1">
    <citation type="journal article" date="2018" name="Sci. Data">
        <title>The draft genome sequence of cork oak.</title>
        <authorList>
            <person name="Ramos A.M."/>
            <person name="Usie A."/>
            <person name="Barbosa P."/>
            <person name="Barros P.M."/>
            <person name="Capote T."/>
            <person name="Chaves I."/>
            <person name="Simoes F."/>
            <person name="Abreu I."/>
            <person name="Carrasquinho I."/>
            <person name="Faro C."/>
            <person name="Guimaraes J.B."/>
            <person name="Mendonca D."/>
            <person name="Nobrega F."/>
            <person name="Rodrigues L."/>
            <person name="Saibo N.J.M."/>
            <person name="Varela M.C."/>
            <person name="Egas C."/>
            <person name="Matos J."/>
            <person name="Miguel C.M."/>
            <person name="Oliveira M.M."/>
            <person name="Ricardo C.P."/>
            <person name="Goncalves S."/>
        </authorList>
    </citation>
    <scope>NUCLEOTIDE SEQUENCE [LARGE SCALE GENOMIC DNA]</scope>
    <source>
        <strain evidence="5">cv. HL8</strain>
    </source>
</reference>
<dbReference type="AlphaFoldDB" id="A0AAW0J5B3"/>
<gene>
    <name evidence="4" type="ORF">CFP56_037206</name>
</gene>
<accession>A0AAW0J5B3</accession>
<dbReference type="EMBL" id="PKMF04000684">
    <property type="protein sequence ID" value="KAK7821960.1"/>
    <property type="molecule type" value="Genomic_DNA"/>
</dbReference>
<dbReference type="InterPro" id="IPR011990">
    <property type="entry name" value="TPR-like_helical_dom_sf"/>
</dbReference>
<feature type="repeat" description="PPR" evidence="3">
    <location>
        <begin position="309"/>
        <end position="343"/>
    </location>
</feature>
<dbReference type="PROSITE" id="PS51375">
    <property type="entry name" value="PPR"/>
    <property type="match status" value="5"/>
</dbReference>
<dbReference type="GO" id="GO:0003729">
    <property type="term" value="F:mRNA binding"/>
    <property type="evidence" value="ECO:0007669"/>
    <property type="project" value="TreeGrafter"/>
</dbReference>
<comment type="caution">
    <text evidence="4">The sequence shown here is derived from an EMBL/GenBank/DDBJ whole genome shotgun (WGS) entry which is preliminary data.</text>
</comment>
<feature type="repeat" description="PPR" evidence="3">
    <location>
        <begin position="274"/>
        <end position="308"/>
    </location>
</feature>
<keyword evidence="2" id="KW-0677">Repeat</keyword>
<evidence type="ECO:0000313" key="5">
    <source>
        <dbReference type="Proteomes" id="UP000237347"/>
    </source>
</evidence>
<feature type="repeat" description="PPR" evidence="3">
    <location>
        <begin position="422"/>
        <end position="456"/>
    </location>
</feature>
<evidence type="ECO:0000256" key="3">
    <source>
        <dbReference type="PROSITE-ProRule" id="PRU00708"/>
    </source>
</evidence>
<dbReference type="Proteomes" id="UP000237347">
    <property type="component" value="Unassembled WGS sequence"/>
</dbReference>
<dbReference type="Gene3D" id="1.25.40.10">
    <property type="entry name" value="Tetratricopeptide repeat domain"/>
    <property type="match status" value="3"/>
</dbReference>
<dbReference type="PANTHER" id="PTHR47933:SF11">
    <property type="entry name" value="PENTATRICOPEPTIDE REPEAT-CONTAINING PROTEIN 2"/>
    <property type="match status" value="1"/>
</dbReference>
<feature type="repeat" description="PPR" evidence="3">
    <location>
        <begin position="387"/>
        <end position="421"/>
    </location>
</feature>
<evidence type="ECO:0000256" key="2">
    <source>
        <dbReference type="ARBA" id="ARBA00022737"/>
    </source>
</evidence>
<evidence type="ECO:0000256" key="1">
    <source>
        <dbReference type="ARBA" id="ARBA00007626"/>
    </source>
</evidence>
<dbReference type="PANTHER" id="PTHR47933">
    <property type="entry name" value="PENTATRICOPEPTIDE REPEAT-CONTAINING PROTEIN 1, MITOCHONDRIAL"/>
    <property type="match status" value="1"/>
</dbReference>
<dbReference type="Pfam" id="PF13041">
    <property type="entry name" value="PPR_2"/>
    <property type="match status" value="2"/>
</dbReference>
<feature type="repeat" description="PPR" evidence="3">
    <location>
        <begin position="352"/>
        <end position="386"/>
    </location>
</feature>
<protein>
    <submittedName>
        <fullName evidence="4">Pentatricopeptide repeat-containing protein</fullName>
    </submittedName>
</protein>
<dbReference type="Pfam" id="PF01535">
    <property type="entry name" value="PPR"/>
    <property type="match status" value="1"/>
</dbReference>
<dbReference type="NCBIfam" id="TIGR00756">
    <property type="entry name" value="PPR"/>
    <property type="match status" value="5"/>
</dbReference>
<dbReference type="InterPro" id="IPR051240">
    <property type="entry name" value="Mito_RNA-Proc/Resp"/>
</dbReference>
<organism evidence="4 5">
    <name type="scientific">Quercus suber</name>
    <name type="common">Cork oak</name>
    <dbReference type="NCBI Taxonomy" id="58331"/>
    <lineage>
        <taxon>Eukaryota</taxon>
        <taxon>Viridiplantae</taxon>
        <taxon>Streptophyta</taxon>
        <taxon>Embryophyta</taxon>
        <taxon>Tracheophyta</taxon>
        <taxon>Spermatophyta</taxon>
        <taxon>Magnoliopsida</taxon>
        <taxon>eudicotyledons</taxon>
        <taxon>Gunneridae</taxon>
        <taxon>Pentapetalae</taxon>
        <taxon>rosids</taxon>
        <taxon>fabids</taxon>
        <taxon>Fagales</taxon>
        <taxon>Fagaceae</taxon>
        <taxon>Quercus</taxon>
    </lineage>
</organism>
<evidence type="ECO:0000313" key="4">
    <source>
        <dbReference type="EMBL" id="KAK7821960.1"/>
    </source>
</evidence>
<keyword evidence="5" id="KW-1185">Reference proteome</keyword>
<name>A0AAW0J5B3_QUESU</name>
<dbReference type="InterPro" id="IPR002885">
    <property type="entry name" value="PPR_rpt"/>
</dbReference>
<proteinExistence type="inferred from homology"/>
<sequence>MPPKLKTSSLHSQLTVALSLMPSHRSRHFLSPYSILFKPNLTTYLQTIIHRFFSDQSWLSVPGNPLIKWPSQSHHPRCPPSHPIPNPISNHNPDPKFSQNDFSTISNLFTDPNVSPGPAFEAALDQTEVEPDPVLLQALFDCFDSSPKLLHTLFVWAEKQPGFQSSATLFNSMINVLAKSKKFDSTWSLVLDQAALVSGDTFAIIIRRYARAGMTQPAIRTFEFACNLDPICESHSEMSLFEILLDSLCKEGHVKAASEYLDQKRKLEPSWVPSVRVYNILLNGWFRSRKLKHAEKLWEEMKMDDVKPSVVTYGTLVEGYCRMRYAERAIKLVHEMRKEGIEPNAIVGFVPTPTTYNYFFKYFSKHGKIEEGMNLYTKMIESGYTPDRLTYHLLMKMLCEEERLDLAVQVSKEMRARGCDMDLATSTMLVHLLCKMRSFEEAFTEFEDMIRRGIVPQYLTFQRMNDALKKEGMIEMAQKLRGMMSSVPHSMKLPNTYSRDGDASRARRTSIMRKAEAMSDLLKTCKDPRELVKCRNSSENVVSIANLLIEDIKKKADKT</sequence>
<comment type="similarity">
    <text evidence="1">Belongs to the PPR family. P subfamily.</text>
</comment>